<organism evidence="3 4">
    <name type="scientific">Lentinula raphanica</name>
    <dbReference type="NCBI Taxonomy" id="153919"/>
    <lineage>
        <taxon>Eukaryota</taxon>
        <taxon>Fungi</taxon>
        <taxon>Dikarya</taxon>
        <taxon>Basidiomycota</taxon>
        <taxon>Agaricomycotina</taxon>
        <taxon>Agaricomycetes</taxon>
        <taxon>Agaricomycetidae</taxon>
        <taxon>Agaricales</taxon>
        <taxon>Marasmiineae</taxon>
        <taxon>Omphalotaceae</taxon>
        <taxon>Lentinula</taxon>
    </lineage>
</organism>
<accession>A0AA38P650</accession>
<feature type="compositionally biased region" description="Polar residues" evidence="1">
    <location>
        <begin position="89"/>
        <end position="107"/>
    </location>
</feature>
<keyword evidence="2" id="KW-0732">Signal</keyword>
<comment type="caution">
    <text evidence="3">The sequence shown here is derived from an EMBL/GenBank/DDBJ whole genome shotgun (WGS) entry which is preliminary data.</text>
</comment>
<feature type="region of interest" description="Disordered" evidence="1">
    <location>
        <begin position="81"/>
        <end position="133"/>
    </location>
</feature>
<reference evidence="3" key="1">
    <citation type="submission" date="2022-08" db="EMBL/GenBank/DDBJ databases">
        <authorList>
            <consortium name="DOE Joint Genome Institute"/>
            <person name="Min B."/>
            <person name="Riley R."/>
            <person name="Sierra-Patev S."/>
            <person name="Naranjo-Ortiz M."/>
            <person name="Looney B."/>
            <person name="Konkel Z."/>
            <person name="Slot J.C."/>
            <person name="Sakamoto Y."/>
            <person name="Steenwyk J.L."/>
            <person name="Rokas A."/>
            <person name="Carro J."/>
            <person name="Camarero S."/>
            <person name="Ferreira P."/>
            <person name="Molpeceres G."/>
            <person name="Ruiz-Duenas F.J."/>
            <person name="Serrano A."/>
            <person name="Henrissat B."/>
            <person name="Drula E."/>
            <person name="Hughes K.W."/>
            <person name="Mata J.L."/>
            <person name="Ishikawa N.K."/>
            <person name="Vargas-Isla R."/>
            <person name="Ushijima S."/>
            <person name="Smith C.A."/>
            <person name="Ahrendt S."/>
            <person name="Andreopoulos W."/>
            <person name="He G."/>
            <person name="Labutti K."/>
            <person name="Lipzen A."/>
            <person name="Ng V."/>
            <person name="Sandor L."/>
            <person name="Barry K."/>
            <person name="Martinez A.T."/>
            <person name="Xiao Y."/>
            <person name="Gibbons J.G."/>
            <person name="Terashima K."/>
            <person name="Hibbett D.S."/>
            <person name="Grigoriev I.V."/>
        </authorList>
    </citation>
    <scope>NUCLEOTIDE SEQUENCE</scope>
    <source>
        <strain evidence="3">TFB9207</strain>
    </source>
</reference>
<keyword evidence="4" id="KW-1185">Reference proteome</keyword>
<gene>
    <name evidence="3" type="ORF">F5878DRAFT_236355</name>
</gene>
<feature type="signal peptide" evidence="2">
    <location>
        <begin position="1"/>
        <end position="24"/>
    </location>
</feature>
<protein>
    <recommendedName>
        <fullName evidence="5">Secreted protein</fullName>
    </recommendedName>
</protein>
<evidence type="ECO:0000256" key="2">
    <source>
        <dbReference type="SAM" id="SignalP"/>
    </source>
</evidence>
<evidence type="ECO:0000313" key="3">
    <source>
        <dbReference type="EMBL" id="KAJ3836994.1"/>
    </source>
</evidence>
<dbReference type="AlphaFoldDB" id="A0AA38P650"/>
<evidence type="ECO:0000256" key="1">
    <source>
        <dbReference type="SAM" id="MobiDB-lite"/>
    </source>
</evidence>
<sequence>MTRSITRALAILLLAGSISSGVLAAPTPSSMSSGPTSNGAHSDQVPELAKFCPYSSGGANSVPTHQRRGIGRLFCCPMPRKGNPGNDGNVVTNSESGRNGNPGNTHDSPVPVNSGDQAGASGALQNHNGNFDSIQDRSARNLLHNINLELPPGLESDERWDADISKIKDWVDILNDCLACEGISAGTRKEAQALFDKLNPKLTEQLRHAREHEEQQSGTHTP</sequence>
<proteinExistence type="predicted"/>
<evidence type="ECO:0000313" key="4">
    <source>
        <dbReference type="Proteomes" id="UP001163846"/>
    </source>
</evidence>
<feature type="compositionally biased region" description="Polar residues" evidence="1">
    <location>
        <begin position="123"/>
        <end position="133"/>
    </location>
</feature>
<dbReference type="Proteomes" id="UP001163846">
    <property type="component" value="Unassembled WGS sequence"/>
</dbReference>
<dbReference type="EMBL" id="MU806279">
    <property type="protein sequence ID" value="KAJ3836994.1"/>
    <property type="molecule type" value="Genomic_DNA"/>
</dbReference>
<name>A0AA38P650_9AGAR</name>
<evidence type="ECO:0008006" key="5">
    <source>
        <dbReference type="Google" id="ProtNLM"/>
    </source>
</evidence>
<feature type="chain" id="PRO_5041314203" description="Secreted protein" evidence="2">
    <location>
        <begin position="25"/>
        <end position="222"/>
    </location>
</feature>